<gene>
    <name evidence="2" type="ORF">FJV41_43635</name>
</gene>
<dbReference type="Proteomes" id="UP000315369">
    <property type="component" value="Unassembled WGS sequence"/>
</dbReference>
<reference evidence="2 3" key="1">
    <citation type="submission" date="2019-06" db="EMBL/GenBank/DDBJ databases">
        <authorList>
            <person name="Livingstone P."/>
            <person name="Whitworth D."/>
        </authorList>
    </citation>
    <scope>NUCLEOTIDE SEQUENCE [LARGE SCALE GENOMIC DNA]</scope>
    <source>
        <strain evidence="2 3">AM401</strain>
    </source>
</reference>
<sequence length="276" mass="30799">MASRSWVQNPLKYMDERVPAGFFTDTLRALRDANRIASAHCRELEPEWRKGAFAHLRREFFNQLWGPVARRYGGRARPVLNGNFSTNHLEVVLHGITFTSVSVQWPNEFPRDADYRKSLAVGNQLSMLGRMGLEEEQPLAEAQLYAVFGYSSDVEEESGLPVFAHVGFPHHRKKKYVDIRSLFGLIRDLGGPASSVGAEPTPPTPGSSGSALPPGVEYEEERTEEDPPLRIVGRDNKAANNSEQGLATEFAEERTEEEPPLSIIPRDNKAPGTEDE</sequence>
<protein>
    <submittedName>
        <fullName evidence="2">Uncharacterized protein</fullName>
    </submittedName>
</protein>
<dbReference type="OrthoDB" id="5521453at2"/>
<dbReference type="EMBL" id="VIFM01000325">
    <property type="protein sequence ID" value="TQF09623.1"/>
    <property type="molecule type" value="Genomic_DNA"/>
</dbReference>
<evidence type="ECO:0000313" key="2">
    <source>
        <dbReference type="EMBL" id="TQF09623.1"/>
    </source>
</evidence>
<keyword evidence="3" id="KW-1185">Reference proteome</keyword>
<evidence type="ECO:0000313" key="3">
    <source>
        <dbReference type="Proteomes" id="UP000315369"/>
    </source>
</evidence>
<evidence type="ECO:0000256" key="1">
    <source>
        <dbReference type="SAM" id="MobiDB-lite"/>
    </source>
</evidence>
<proteinExistence type="predicted"/>
<accession>A0A540WKS7</accession>
<feature type="region of interest" description="Disordered" evidence="1">
    <location>
        <begin position="193"/>
        <end position="276"/>
    </location>
</feature>
<feature type="compositionally biased region" description="Basic and acidic residues" evidence="1">
    <location>
        <begin position="225"/>
        <end position="237"/>
    </location>
</feature>
<name>A0A540WKS7_9BACT</name>
<comment type="caution">
    <text evidence="2">The sequence shown here is derived from an EMBL/GenBank/DDBJ whole genome shotgun (WGS) entry which is preliminary data.</text>
</comment>
<feature type="compositionally biased region" description="Low complexity" evidence="1">
    <location>
        <begin position="206"/>
        <end position="216"/>
    </location>
</feature>
<dbReference type="AlphaFoldDB" id="A0A540WKS7"/>
<dbReference type="RefSeq" id="WP_141648552.1">
    <property type="nucleotide sequence ID" value="NZ_VIFM01000325.1"/>
</dbReference>
<organism evidence="2 3">
    <name type="scientific">Myxococcus llanfairpwllgwyngyllgogerychwyrndrobwllllantysiliogogogochensis</name>
    <dbReference type="NCBI Taxonomy" id="2590453"/>
    <lineage>
        <taxon>Bacteria</taxon>
        <taxon>Pseudomonadati</taxon>
        <taxon>Myxococcota</taxon>
        <taxon>Myxococcia</taxon>
        <taxon>Myxococcales</taxon>
        <taxon>Cystobacterineae</taxon>
        <taxon>Myxococcaceae</taxon>
        <taxon>Myxococcus</taxon>
    </lineage>
</organism>